<accession>A0A1I8F5V0</accession>
<keyword evidence="3" id="KW-0808">Transferase</keyword>
<dbReference type="InterPro" id="IPR000719">
    <property type="entry name" value="Prot_kinase_dom"/>
</dbReference>
<evidence type="ECO:0000313" key="10">
    <source>
        <dbReference type="Proteomes" id="UP000095280"/>
    </source>
</evidence>
<evidence type="ECO:0000256" key="2">
    <source>
        <dbReference type="ARBA" id="ARBA00022527"/>
    </source>
</evidence>
<name>A0A1I8F5V0_9PLAT</name>
<dbReference type="GO" id="GO:0004674">
    <property type="term" value="F:protein serine/threonine kinase activity"/>
    <property type="evidence" value="ECO:0007669"/>
    <property type="project" value="UniProtKB-KW"/>
</dbReference>
<evidence type="ECO:0000256" key="6">
    <source>
        <dbReference type="ARBA" id="ARBA00022840"/>
    </source>
</evidence>
<evidence type="ECO:0000259" key="9">
    <source>
        <dbReference type="PROSITE" id="PS50011"/>
    </source>
</evidence>
<protein>
    <recommendedName>
        <fullName evidence="1">non-specific serine/threonine protein kinase</fullName>
        <ecNumber evidence="1">2.7.11.1</ecNumber>
    </recommendedName>
</protein>
<organism evidence="10 11">
    <name type="scientific">Macrostomum lignano</name>
    <dbReference type="NCBI Taxonomy" id="282301"/>
    <lineage>
        <taxon>Eukaryota</taxon>
        <taxon>Metazoa</taxon>
        <taxon>Spiralia</taxon>
        <taxon>Lophotrochozoa</taxon>
        <taxon>Platyhelminthes</taxon>
        <taxon>Rhabditophora</taxon>
        <taxon>Macrostomorpha</taxon>
        <taxon>Macrostomida</taxon>
        <taxon>Macrostomidae</taxon>
        <taxon>Macrostomum</taxon>
    </lineage>
</organism>
<dbReference type="PROSITE" id="PS50011">
    <property type="entry name" value="PROTEIN_KINASE_DOM"/>
    <property type="match status" value="1"/>
</dbReference>
<evidence type="ECO:0000313" key="11">
    <source>
        <dbReference type="WBParaSite" id="maker-unitig_21662-snap-gene-0.2-mRNA-1"/>
    </source>
</evidence>
<keyword evidence="5" id="KW-0418">Kinase</keyword>
<dbReference type="InterPro" id="IPR011009">
    <property type="entry name" value="Kinase-like_dom_sf"/>
</dbReference>
<evidence type="ECO:0000256" key="1">
    <source>
        <dbReference type="ARBA" id="ARBA00012513"/>
    </source>
</evidence>
<evidence type="ECO:0000256" key="4">
    <source>
        <dbReference type="ARBA" id="ARBA00022741"/>
    </source>
</evidence>
<keyword evidence="6" id="KW-0067">ATP-binding</keyword>
<dbReference type="PANTHER" id="PTHR44899">
    <property type="entry name" value="CAMK FAMILY PROTEIN KINASE"/>
    <property type="match status" value="1"/>
</dbReference>
<dbReference type="PANTHER" id="PTHR44899:SF3">
    <property type="entry name" value="SERINE_THREONINE-PROTEIN KINASE NEK1"/>
    <property type="match status" value="1"/>
</dbReference>
<dbReference type="Gene3D" id="1.10.510.10">
    <property type="entry name" value="Transferase(Phosphotransferase) domain 1"/>
    <property type="match status" value="1"/>
</dbReference>
<sequence>MCLALKYVHDISMSIHTDIKPQNIFLMRSGSSESSWRFRSRPKHRLHAATGQHCHRHIPYYVSPEIVKSEAYNNKTDIWSLGCVLYELLTLNHAFES</sequence>
<reference evidence="11" key="1">
    <citation type="submission" date="2016-11" db="UniProtKB">
        <authorList>
            <consortium name="WormBaseParasite"/>
        </authorList>
    </citation>
    <scope>IDENTIFICATION</scope>
</reference>
<comment type="catalytic activity">
    <reaction evidence="7">
        <text>L-threonyl-[protein] + ATP = O-phospho-L-threonyl-[protein] + ADP + H(+)</text>
        <dbReference type="Rhea" id="RHEA:46608"/>
        <dbReference type="Rhea" id="RHEA-COMP:11060"/>
        <dbReference type="Rhea" id="RHEA-COMP:11605"/>
        <dbReference type="ChEBI" id="CHEBI:15378"/>
        <dbReference type="ChEBI" id="CHEBI:30013"/>
        <dbReference type="ChEBI" id="CHEBI:30616"/>
        <dbReference type="ChEBI" id="CHEBI:61977"/>
        <dbReference type="ChEBI" id="CHEBI:456216"/>
        <dbReference type="EC" id="2.7.11.1"/>
    </reaction>
</comment>
<evidence type="ECO:0000256" key="5">
    <source>
        <dbReference type="ARBA" id="ARBA00022777"/>
    </source>
</evidence>
<proteinExistence type="predicted"/>
<keyword evidence="10" id="KW-1185">Reference proteome</keyword>
<dbReference type="WBParaSite" id="maker-unitig_21662-snap-gene-0.2-mRNA-1">
    <property type="protein sequence ID" value="maker-unitig_21662-snap-gene-0.2-mRNA-1"/>
    <property type="gene ID" value="maker-unitig_21662-snap-gene-0.2"/>
</dbReference>
<dbReference type="Pfam" id="PF00069">
    <property type="entry name" value="Pkinase"/>
    <property type="match status" value="1"/>
</dbReference>
<evidence type="ECO:0000256" key="8">
    <source>
        <dbReference type="ARBA" id="ARBA00048679"/>
    </source>
</evidence>
<feature type="domain" description="Protein kinase" evidence="9">
    <location>
        <begin position="1"/>
        <end position="97"/>
    </location>
</feature>
<dbReference type="AlphaFoldDB" id="A0A1I8F5V0"/>
<comment type="catalytic activity">
    <reaction evidence="8">
        <text>L-seryl-[protein] + ATP = O-phospho-L-seryl-[protein] + ADP + H(+)</text>
        <dbReference type="Rhea" id="RHEA:17989"/>
        <dbReference type="Rhea" id="RHEA-COMP:9863"/>
        <dbReference type="Rhea" id="RHEA-COMP:11604"/>
        <dbReference type="ChEBI" id="CHEBI:15378"/>
        <dbReference type="ChEBI" id="CHEBI:29999"/>
        <dbReference type="ChEBI" id="CHEBI:30616"/>
        <dbReference type="ChEBI" id="CHEBI:83421"/>
        <dbReference type="ChEBI" id="CHEBI:456216"/>
        <dbReference type="EC" id="2.7.11.1"/>
    </reaction>
</comment>
<evidence type="ECO:0000256" key="7">
    <source>
        <dbReference type="ARBA" id="ARBA00047899"/>
    </source>
</evidence>
<dbReference type="GO" id="GO:0005524">
    <property type="term" value="F:ATP binding"/>
    <property type="evidence" value="ECO:0007669"/>
    <property type="project" value="UniProtKB-KW"/>
</dbReference>
<evidence type="ECO:0000256" key="3">
    <source>
        <dbReference type="ARBA" id="ARBA00022679"/>
    </source>
</evidence>
<keyword evidence="4" id="KW-0547">Nucleotide-binding</keyword>
<dbReference type="Proteomes" id="UP000095280">
    <property type="component" value="Unplaced"/>
</dbReference>
<keyword evidence="2" id="KW-0723">Serine/threonine-protein kinase</keyword>
<dbReference type="EC" id="2.7.11.1" evidence="1"/>
<dbReference type="SUPFAM" id="SSF56112">
    <property type="entry name" value="Protein kinase-like (PK-like)"/>
    <property type="match status" value="1"/>
</dbReference>
<dbReference type="InterPro" id="IPR051131">
    <property type="entry name" value="NEK_Ser/Thr_kinase_NIMA"/>
</dbReference>